<dbReference type="Pfam" id="PF09995">
    <property type="entry name" value="MPAB_Lcp_cat"/>
    <property type="match status" value="1"/>
</dbReference>
<gene>
    <name evidence="2" type="ORF">Pflav_064830</name>
</gene>
<accession>A0A6F8Y208</accession>
<name>A0A6F8Y208_9ACTN</name>
<reference evidence="2 3" key="2">
    <citation type="submission" date="2020-03" db="EMBL/GenBank/DDBJ databases">
        <authorList>
            <person name="Ichikawa N."/>
            <person name="Kimura A."/>
            <person name="Kitahashi Y."/>
            <person name="Uohara A."/>
        </authorList>
    </citation>
    <scope>NUCLEOTIDE SEQUENCE [LARGE SCALE GENOMIC DNA]</scope>
    <source>
        <strain evidence="2 3">NBRC 107702</strain>
    </source>
</reference>
<dbReference type="Proteomes" id="UP000502508">
    <property type="component" value="Chromosome"/>
</dbReference>
<dbReference type="InterPro" id="IPR018713">
    <property type="entry name" value="MPAB/Lcp_cat_dom"/>
</dbReference>
<dbReference type="PANTHER" id="PTHR36151:SF3">
    <property type="entry name" value="ER-BOUND OXYGENASE MPAB_MPAB'_RUBBER OXYGENASE CATALYTIC DOMAIN-CONTAINING PROTEIN"/>
    <property type="match status" value="1"/>
</dbReference>
<proteinExistence type="predicted"/>
<evidence type="ECO:0000313" key="2">
    <source>
        <dbReference type="EMBL" id="BCB80073.1"/>
    </source>
</evidence>
<evidence type="ECO:0000313" key="3">
    <source>
        <dbReference type="Proteomes" id="UP000502508"/>
    </source>
</evidence>
<sequence length="264" mass="28612">MHEEPILFVAGLRSLYLQALHPLAVAAVVQNSDYKSDPWGRLVRTSQYVATTIYGTTAQAEAAGRRVRALHARLRGTDPSTGAAFRVDEPDLLRWVHVAEIESFVSTARRAGVPLSAADIDTYYAEQRRAAALVGLDPATVPGNAAEVSEYYARVRPELGMTKAGAETFLFLSHPPLPWRLGLTPVRLAYMGVAATAFSLLPPWARRMYGALGLPLADVSADVSVRGLRLLLSALPKRYRSGPIHKGAMERAARARQAADLVAS</sequence>
<protein>
    <recommendedName>
        <fullName evidence="1">ER-bound oxygenase mpaB/mpaB'/Rubber oxygenase catalytic domain-containing protein</fullName>
    </recommendedName>
</protein>
<evidence type="ECO:0000259" key="1">
    <source>
        <dbReference type="Pfam" id="PF09995"/>
    </source>
</evidence>
<reference evidence="2 3" key="1">
    <citation type="submission" date="2020-03" db="EMBL/GenBank/DDBJ databases">
        <title>Whole genome shotgun sequence of Phytohabitans flavus NBRC 107702.</title>
        <authorList>
            <person name="Komaki H."/>
            <person name="Tamura T."/>
        </authorList>
    </citation>
    <scope>NUCLEOTIDE SEQUENCE [LARGE SCALE GENOMIC DNA]</scope>
    <source>
        <strain evidence="2 3">NBRC 107702</strain>
    </source>
</reference>
<keyword evidence="3" id="KW-1185">Reference proteome</keyword>
<dbReference type="PANTHER" id="PTHR36151">
    <property type="entry name" value="BLR2777 PROTEIN"/>
    <property type="match status" value="1"/>
</dbReference>
<dbReference type="KEGG" id="pfla:Pflav_064830"/>
<dbReference type="AlphaFoldDB" id="A0A6F8Y208"/>
<dbReference type="EMBL" id="AP022870">
    <property type="protein sequence ID" value="BCB80073.1"/>
    <property type="molecule type" value="Genomic_DNA"/>
</dbReference>
<dbReference type="GO" id="GO:0016491">
    <property type="term" value="F:oxidoreductase activity"/>
    <property type="evidence" value="ECO:0007669"/>
    <property type="project" value="InterPro"/>
</dbReference>
<feature type="domain" description="ER-bound oxygenase mpaB/mpaB'/Rubber oxygenase catalytic" evidence="1">
    <location>
        <begin position="2"/>
        <end position="212"/>
    </location>
</feature>
<organism evidence="2 3">
    <name type="scientific">Phytohabitans flavus</name>
    <dbReference type="NCBI Taxonomy" id="1076124"/>
    <lineage>
        <taxon>Bacteria</taxon>
        <taxon>Bacillati</taxon>
        <taxon>Actinomycetota</taxon>
        <taxon>Actinomycetes</taxon>
        <taxon>Micromonosporales</taxon>
        <taxon>Micromonosporaceae</taxon>
    </lineage>
</organism>